<proteinExistence type="predicted"/>
<dbReference type="CDD" id="cd05282">
    <property type="entry name" value="ETR_like"/>
    <property type="match status" value="1"/>
</dbReference>
<dbReference type="PANTHER" id="PTHR48106">
    <property type="entry name" value="QUINONE OXIDOREDUCTASE PIG3-RELATED"/>
    <property type="match status" value="1"/>
</dbReference>
<dbReference type="InterPro" id="IPR011032">
    <property type="entry name" value="GroES-like_sf"/>
</dbReference>
<dbReference type="SUPFAM" id="SSF51735">
    <property type="entry name" value="NAD(P)-binding Rossmann-fold domains"/>
    <property type="match status" value="1"/>
</dbReference>
<dbReference type="Proteomes" id="UP000598488">
    <property type="component" value="Unassembled WGS sequence"/>
</dbReference>
<evidence type="ECO:0000313" key="5">
    <source>
        <dbReference type="EMBL" id="MBJ7552040.1"/>
    </source>
</evidence>
<keyword evidence="2" id="KW-0560">Oxidoreductase</keyword>
<dbReference type="Gene3D" id="3.90.180.10">
    <property type="entry name" value="Medium-chain alcohol dehydrogenases, catalytic domain"/>
    <property type="match status" value="1"/>
</dbReference>
<protein>
    <submittedName>
        <fullName evidence="5">Zinc-dependent alcohol dehydrogenase family protein</fullName>
    </submittedName>
</protein>
<evidence type="ECO:0000259" key="3">
    <source>
        <dbReference type="Pfam" id="PF00107"/>
    </source>
</evidence>
<organism evidence="5 6">
    <name type="scientific">Marinomonas ostreistagni</name>
    <dbReference type="NCBI Taxonomy" id="359209"/>
    <lineage>
        <taxon>Bacteria</taxon>
        <taxon>Pseudomonadati</taxon>
        <taxon>Pseudomonadota</taxon>
        <taxon>Gammaproteobacteria</taxon>
        <taxon>Oceanospirillales</taxon>
        <taxon>Oceanospirillaceae</taxon>
        <taxon>Marinomonas</taxon>
    </lineage>
</organism>
<dbReference type="EMBL" id="JAEMUH010000015">
    <property type="protein sequence ID" value="MBJ7552040.1"/>
    <property type="molecule type" value="Genomic_DNA"/>
</dbReference>
<dbReference type="Gene3D" id="3.40.50.720">
    <property type="entry name" value="NAD(P)-binding Rossmann-like Domain"/>
    <property type="match status" value="1"/>
</dbReference>
<dbReference type="RefSeq" id="WP_199463624.1">
    <property type="nucleotide sequence ID" value="NZ_JAEMUH010000015.1"/>
</dbReference>
<gene>
    <name evidence="5" type="ORF">JHD44_15225</name>
</gene>
<evidence type="ECO:0000256" key="1">
    <source>
        <dbReference type="ARBA" id="ARBA00022857"/>
    </source>
</evidence>
<keyword evidence="6" id="KW-1185">Reference proteome</keyword>
<feature type="domain" description="Alcohol dehydrogenase-like C-terminal" evidence="3">
    <location>
        <begin position="155"/>
        <end position="247"/>
    </location>
</feature>
<evidence type="ECO:0000259" key="4">
    <source>
        <dbReference type="Pfam" id="PF08240"/>
    </source>
</evidence>
<reference evidence="5 6" key="1">
    <citation type="submission" date="2020-12" db="EMBL/GenBank/DDBJ databases">
        <title>Comparative genome analysis of fungal antagonists Marinomonas ostreistagni 398 and M. spartinae 468.</title>
        <authorList>
            <person name="Fields J.L."/>
            <person name="Mavrodi O.V."/>
            <person name="Biber P.D."/>
            <person name="Indest K.J."/>
            <person name="Mavrodi D.V."/>
        </authorList>
    </citation>
    <scope>NUCLEOTIDE SEQUENCE [LARGE SCALE GENOMIC DNA]</scope>
    <source>
        <strain evidence="5 6">USM7</strain>
    </source>
</reference>
<dbReference type="Pfam" id="PF00107">
    <property type="entry name" value="ADH_zinc_N"/>
    <property type="match status" value="1"/>
</dbReference>
<sequence>MSHVNQGLWYRQYGTPQEVLQLEKHDLTELAPGQIRVKMLCAPINASDLVPITGAYRHRVPALSVAGYEGVGIVCETSDNSSLLNKRVLPLRNEGTWQEYVTCDATLAIPVPSDIDHSLASRAYINPVATWLMLKHFNPHDKHVIVTAAGSDSALLLMQWAKWLGAGSVTGIVRAPYQEALLSSMGIHSIHESEVDLLKNCAQQSEVVYDAVGGQLAETLLSALPPESSFVSYGLLSGQPFKQHFTLAKTHWFHVRNYLPDMSIEQWQAMFQGIWPLLKQSVLSKPEEIPLQHWKEAIDLYYQRSRQCKPVLVL</sequence>
<dbReference type="InterPro" id="IPR036291">
    <property type="entry name" value="NAD(P)-bd_dom_sf"/>
</dbReference>
<keyword evidence="1" id="KW-0521">NADP</keyword>
<accession>A0ABS0ZEH4</accession>
<evidence type="ECO:0000313" key="6">
    <source>
        <dbReference type="Proteomes" id="UP000598488"/>
    </source>
</evidence>
<comment type="caution">
    <text evidence="5">The sequence shown here is derived from an EMBL/GenBank/DDBJ whole genome shotgun (WGS) entry which is preliminary data.</text>
</comment>
<feature type="domain" description="Alcohol dehydrogenase-like N-terminal" evidence="4">
    <location>
        <begin position="32"/>
        <end position="112"/>
    </location>
</feature>
<name>A0ABS0ZEH4_9GAMM</name>
<dbReference type="SUPFAM" id="SSF50129">
    <property type="entry name" value="GroES-like"/>
    <property type="match status" value="1"/>
</dbReference>
<dbReference type="InterPro" id="IPR013149">
    <property type="entry name" value="ADH-like_C"/>
</dbReference>
<dbReference type="PANTHER" id="PTHR48106:SF18">
    <property type="entry name" value="QUINONE OXIDOREDUCTASE PIG3"/>
    <property type="match status" value="1"/>
</dbReference>
<dbReference type="Pfam" id="PF08240">
    <property type="entry name" value="ADH_N"/>
    <property type="match status" value="1"/>
</dbReference>
<dbReference type="InterPro" id="IPR013154">
    <property type="entry name" value="ADH-like_N"/>
</dbReference>
<evidence type="ECO:0000256" key="2">
    <source>
        <dbReference type="ARBA" id="ARBA00023002"/>
    </source>
</evidence>